<dbReference type="InterPro" id="IPR025110">
    <property type="entry name" value="AMP-bd_C"/>
</dbReference>
<dbReference type="NCBIfam" id="NF005702">
    <property type="entry name" value="PRK07514.1"/>
    <property type="match status" value="1"/>
</dbReference>
<protein>
    <submittedName>
        <fullName evidence="5">Malonyl-CoA/methylmalonyl-CoA synthetase</fullName>
    </submittedName>
</protein>
<dbReference type="PANTHER" id="PTHR43201:SF8">
    <property type="entry name" value="ACYL-COA SYNTHETASE FAMILY MEMBER 3"/>
    <property type="match status" value="1"/>
</dbReference>
<feature type="domain" description="AMP-binding enzyme C-terminal" evidence="4">
    <location>
        <begin position="419"/>
        <end position="494"/>
    </location>
</feature>
<dbReference type="InterPro" id="IPR045851">
    <property type="entry name" value="AMP-bd_C_sf"/>
</dbReference>
<evidence type="ECO:0000256" key="2">
    <source>
        <dbReference type="SAM" id="MobiDB-lite"/>
    </source>
</evidence>
<dbReference type="RefSeq" id="WP_119061962.1">
    <property type="nucleotide sequence ID" value="NZ_QXDF01000002.1"/>
</dbReference>
<dbReference type="Pfam" id="PF00501">
    <property type="entry name" value="AMP-binding"/>
    <property type="match status" value="1"/>
</dbReference>
<name>A0A397PDL1_9HYPH</name>
<dbReference type="OrthoDB" id="9803968at2"/>
<sequence length="511" mass="55400">MPNENLYDILARRFPESDALAFDQPATADAPAFRMTYAELVGLTNQYANALRNLGVQPGDRVSIQVEKSIANVALFLAVLKIGAIGNPLNTAYTLAEMAYFMSDAEPSLVVVPPDKHEPIRQMAGEYGVKAVETLDSAGQGSLADKADVEPTEAGTEPRSADDTACIIYTSGTTGQPKGAMITHGNVSTNIHALWEVWHFQPGDVLLHILPIYHVHGLFVAMGTALYNGSPMIWLPKPDFDQIIAALPRATVMMGVPTHYTRLLERPELNRELTAHMRLFTAGSAPLLAATHEAFEARTGHKILERYGMTEAGMICSNPYDGERIPGTVGYPLPGVSVRVTDKDGHVLPAGEIGMVEVKGPNIFKGYWRRPQKTAEEFRADGFFITGDQGVLSEDGRLSIVGREKDMIISGGLNIYPKEVERELDGLEGIGESAVIGVPHPDFGEGVVAVATRGEGTPPSEADIIGTLAARLAKFKVPKRVIFVDVLPRNAMGKVQKNELRDQYAELFSGE</sequence>
<dbReference type="Gene3D" id="3.30.300.30">
    <property type="match status" value="1"/>
</dbReference>
<dbReference type="Gene3D" id="3.40.50.12780">
    <property type="entry name" value="N-terminal domain of ligase-like"/>
    <property type="match status" value="1"/>
</dbReference>
<evidence type="ECO:0000256" key="1">
    <source>
        <dbReference type="ARBA" id="ARBA00006432"/>
    </source>
</evidence>
<comment type="caution">
    <text evidence="5">The sequence shown here is derived from an EMBL/GenBank/DDBJ whole genome shotgun (WGS) entry which is preliminary data.</text>
</comment>
<evidence type="ECO:0000259" key="3">
    <source>
        <dbReference type="Pfam" id="PF00501"/>
    </source>
</evidence>
<dbReference type="InterPro" id="IPR020845">
    <property type="entry name" value="AMP-binding_CS"/>
</dbReference>
<dbReference type="Pfam" id="PF13193">
    <property type="entry name" value="AMP-binding_C"/>
    <property type="match status" value="1"/>
</dbReference>
<feature type="region of interest" description="Disordered" evidence="2">
    <location>
        <begin position="141"/>
        <end position="160"/>
    </location>
</feature>
<gene>
    <name evidence="5" type="ORF">BXY53_2147</name>
</gene>
<evidence type="ECO:0000313" key="5">
    <source>
        <dbReference type="EMBL" id="RIA47590.1"/>
    </source>
</evidence>
<dbReference type="InterPro" id="IPR042099">
    <property type="entry name" value="ANL_N_sf"/>
</dbReference>
<proteinExistence type="inferred from homology"/>
<dbReference type="GO" id="GO:0031956">
    <property type="term" value="F:medium-chain fatty acid-CoA ligase activity"/>
    <property type="evidence" value="ECO:0007669"/>
    <property type="project" value="TreeGrafter"/>
</dbReference>
<reference evidence="5 6" key="1">
    <citation type="submission" date="2018-08" db="EMBL/GenBank/DDBJ databases">
        <title>Genomic Encyclopedia of Archaeal and Bacterial Type Strains, Phase II (KMG-II): from individual species to whole genera.</title>
        <authorList>
            <person name="Goeker M."/>
        </authorList>
    </citation>
    <scope>NUCLEOTIDE SEQUENCE [LARGE SCALE GENOMIC DNA]</scope>
    <source>
        <strain evidence="5 6">DSM 5002</strain>
    </source>
</reference>
<dbReference type="Proteomes" id="UP000266273">
    <property type="component" value="Unassembled WGS sequence"/>
</dbReference>
<feature type="domain" description="AMP-dependent synthetase/ligase" evidence="3">
    <location>
        <begin position="12"/>
        <end position="368"/>
    </location>
</feature>
<keyword evidence="6" id="KW-1185">Reference proteome</keyword>
<dbReference type="PROSITE" id="PS00455">
    <property type="entry name" value="AMP_BINDING"/>
    <property type="match status" value="1"/>
</dbReference>
<accession>A0A397PDL1</accession>
<evidence type="ECO:0000259" key="4">
    <source>
        <dbReference type="Pfam" id="PF13193"/>
    </source>
</evidence>
<comment type="similarity">
    <text evidence="1">Belongs to the ATP-dependent AMP-binding enzyme family.</text>
</comment>
<evidence type="ECO:0000313" key="6">
    <source>
        <dbReference type="Proteomes" id="UP000266273"/>
    </source>
</evidence>
<dbReference type="EMBL" id="QXDF01000002">
    <property type="protein sequence ID" value="RIA47590.1"/>
    <property type="molecule type" value="Genomic_DNA"/>
</dbReference>
<dbReference type="SUPFAM" id="SSF56801">
    <property type="entry name" value="Acetyl-CoA synthetase-like"/>
    <property type="match status" value="1"/>
</dbReference>
<dbReference type="InterPro" id="IPR000873">
    <property type="entry name" value="AMP-dep_synth/lig_dom"/>
</dbReference>
<organism evidence="5 6">
    <name type="scientific">Dichotomicrobium thermohalophilum</name>
    <dbReference type="NCBI Taxonomy" id="933063"/>
    <lineage>
        <taxon>Bacteria</taxon>
        <taxon>Pseudomonadati</taxon>
        <taxon>Pseudomonadota</taxon>
        <taxon>Alphaproteobacteria</taxon>
        <taxon>Hyphomicrobiales</taxon>
        <taxon>Hyphomicrobiaceae</taxon>
        <taxon>Dichotomicrobium</taxon>
    </lineage>
</organism>
<dbReference type="AlphaFoldDB" id="A0A397PDL1"/>
<dbReference type="CDD" id="cd05941">
    <property type="entry name" value="MCS"/>
    <property type="match status" value="1"/>
</dbReference>
<dbReference type="PANTHER" id="PTHR43201">
    <property type="entry name" value="ACYL-COA SYNTHETASE"/>
    <property type="match status" value="1"/>
</dbReference>
<dbReference type="GO" id="GO:0006631">
    <property type="term" value="P:fatty acid metabolic process"/>
    <property type="evidence" value="ECO:0007669"/>
    <property type="project" value="TreeGrafter"/>
</dbReference>